<dbReference type="Proteomes" id="UP000500938">
    <property type="component" value="Chromosome"/>
</dbReference>
<proteinExistence type="predicted"/>
<dbReference type="KEGG" id="ggr:HKW67_22135"/>
<name>A0A6M4IV06_9BACT</name>
<dbReference type="EMBL" id="CP053085">
    <property type="protein sequence ID" value="QJR38035.1"/>
    <property type="molecule type" value="Genomic_DNA"/>
</dbReference>
<protein>
    <submittedName>
        <fullName evidence="2">Uncharacterized protein</fullName>
    </submittedName>
</protein>
<reference evidence="2 3" key="1">
    <citation type="submission" date="2020-05" db="EMBL/GenBank/DDBJ databases">
        <title>Complete genome sequence of Gemmatimonas greenlandica TET16.</title>
        <authorList>
            <person name="Zeng Y."/>
        </authorList>
    </citation>
    <scope>NUCLEOTIDE SEQUENCE [LARGE SCALE GENOMIC DNA]</scope>
    <source>
        <strain evidence="2 3">TET16</strain>
    </source>
</reference>
<keyword evidence="3" id="KW-1185">Reference proteome</keyword>
<accession>A0A6M4IV06</accession>
<evidence type="ECO:0000313" key="2">
    <source>
        <dbReference type="EMBL" id="QJR38035.1"/>
    </source>
</evidence>
<sequence length="222" mass="24484">MTTPRTPARAVDAVPRPESDPDLTLERGFVASLRWLVSEGDARGVRRIAVELRALREALAALDETRAARDDFERRAHELDKELQAALAVLGPGTAINGNGSLVQRLARLRERLAEDTASRRQLTLERDAWRAMCTLLTQTRARVHELLEDAERERDALTGALDVMKARVMELSALHDDAARDSAASRAELAAVREKLRRWSGTVERALHELAGAAGSLARDA</sequence>
<feature type="coiled-coil region" evidence="1">
    <location>
        <begin position="45"/>
        <end position="168"/>
    </location>
</feature>
<organism evidence="2 3">
    <name type="scientific">Gemmatimonas groenlandica</name>
    <dbReference type="NCBI Taxonomy" id="2732249"/>
    <lineage>
        <taxon>Bacteria</taxon>
        <taxon>Pseudomonadati</taxon>
        <taxon>Gemmatimonadota</taxon>
        <taxon>Gemmatimonadia</taxon>
        <taxon>Gemmatimonadales</taxon>
        <taxon>Gemmatimonadaceae</taxon>
        <taxon>Gemmatimonas</taxon>
    </lineage>
</organism>
<evidence type="ECO:0000313" key="3">
    <source>
        <dbReference type="Proteomes" id="UP000500938"/>
    </source>
</evidence>
<gene>
    <name evidence="2" type="ORF">HKW67_22135</name>
</gene>
<keyword evidence="1" id="KW-0175">Coiled coil</keyword>
<evidence type="ECO:0000256" key="1">
    <source>
        <dbReference type="SAM" id="Coils"/>
    </source>
</evidence>
<dbReference type="RefSeq" id="WP_171227471.1">
    <property type="nucleotide sequence ID" value="NZ_CP053085.1"/>
</dbReference>
<dbReference type="AlphaFoldDB" id="A0A6M4IV06"/>